<dbReference type="PANTHER" id="PTHR43537:SF5">
    <property type="entry name" value="UXU OPERON TRANSCRIPTIONAL REGULATOR"/>
    <property type="match status" value="1"/>
</dbReference>
<dbReference type="PANTHER" id="PTHR43537">
    <property type="entry name" value="TRANSCRIPTIONAL REGULATOR, GNTR FAMILY"/>
    <property type="match status" value="1"/>
</dbReference>
<dbReference type="Pfam" id="PF00392">
    <property type="entry name" value="GntR"/>
    <property type="match status" value="1"/>
</dbReference>
<dbReference type="InterPro" id="IPR036388">
    <property type="entry name" value="WH-like_DNA-bd_sf"/>
</dbReference>
<dbReference type="SUPFAM" id="SSF46785">
    <property type="entry name" value="Winged helix' DNA-binding domain"/>
    <property type="match status" value="1"/>
</dbReference>
<dbReference type="SMART" id="SM00345">
    <property type="entry name" value="HTH_GNTR"/>
    <property type="match status" value="1"/>
</dbReference>
<evidence type="ECO:0000313" key="5">
    <source>
        <dbReference type="EMBL" id="SVE21818.1"/>
    </source>
</evidence>
<protein>
    <recommendedName>
        <fullName evidence="4">HTH gntR-type domain-containing protein</fullName>
    </recommendedName>
</protein>
<dbReference type="EMBL" id="UINC01202153">
    <property type="protein sequence ID" value="SVE21818.1"/>
    <property type="molecule type" value="Genomic_DNA"/>
</dbReference>
<dbReference type="GO" id="GO:0003677">
    <property type="term" value="F:DNA binding"/>
    <property type="evidence" value="ECO:0007669"/>
    <property type="project" value="UniProtKB-KW"/>
</dbReference>
<sequence>MIVRKKNEKRLFDKTYEFLLKKILAGDLAPGSPVSELALTRELGVSRTPIHEAIRQLEKDGLIFQAANCRPVVVGLTKRDIVEISKMRILLEGEAVSLAARKDHSKMITDLRKQIASLKRQKN</sequence>
<evidence type="ECO:0000256" key="3">
    <source>
        <dbReference type="ARBA" id="ARBA00023163"/>
    </source>
</evidence>
<evidence type="ECO:0000256" key="1">
    <source>
        <dbReference type="ARBA" id="ARBA00023015"/>
    </source>
</evidence>
<proteinExistence type="predicted"/>
<evidence type="ECO:0000259" key="4">
    <source>
        <dbReference type="PROSITE" id="PS50949"/>
    </source>
</evidence>
<feature type="domain" description="HTH gntR-type" evidence="4">
    <location>
        <begin position="9"/>
        <end position="77"/>
    </location>
</feature>
<dbReference type="PRINTS" id="PR00035">
    <property type="entry name" value="HTHGNTR"/>
</dbReference>
<dbReference type="Gene3D" id="1.10.10.10">
    <property type="entry name" value="Winged helix-like DNA-binding domain superfamily/Winged helix DNA-binding domain"/>
    <property type="match status" value="1"/>
</dbReference>
<dbReference type="InterPro" id="IPR036390">
    <property type="entry name" value="WH_DNA-bd_sf"/>
</dbReference>
<accession>A0A383BR27</accession>
<name>A0A383BR27_9ZZZZ</name>
<keyword evidence="3" id="KW-0804">Transcription</keyword>
<dbReference type="AlphaFoldDB" id="A0A383BR27"/>
<evidence type="ECO:0000256" key="2">
    <source>
        <dbReference type="ARBA" id="ARBA00023125"/>
    </source>
</evidence>
<dbReference type="PROSITE" id="PS50949">
    <property type="entry name" value="HTH_GNTR"/>
    <property type="match status" value="1"/>
</dbReference>
<organism evidence="5">
    <name type="scientific">marine metagenome</name>
    <dbReference type="NCBI Taxonomy" id="408172"/>
    <lineage>
        <taxon>unclassified sequences</taxon>
        <taxon>metagenomes</taxon>
        <taxon>ecological metagenomes</taxon>
    </lineage>
</organism>
<feature type="non-terminal residue" evidence="5">
    <location>
        <position position="123"/>
    </location>
</feature>
<gene>
    <name evidence="5" type="ORF">METZ01_LOCUS474672</name>
</gene>
<dbReference type="GO" id="GO:0003700">
    <property type="term" value="F:DNA-binding transcription factor activity"/>
    <property type="evidence" value="ECO:0007669"/>
    <property type="project" value="InterPro"/>
</dbReference>
<keyword evidence="2" id="KW-0238">DNA-binding</keyword>
<keyword evidence="1" id="KW-0805">Transcription regulation</keyword>
<dbReference type="InterPro" id="IPR000524">
    <property type="entry name" value="Tscrpt_reg_HTH_GntR"/>
</dbReference>
<reference evidence="5" key="1">
    <citation type="submission" date="2018-05" db="EMBL/GenBank/DDBJ databases">
        <authorList>
            <person name="Lanie J.A."/>
            <person name="Ng W.-L."/>
            <person name="Kazmierczak K.M."/>
            <person name="Andrzejewski T.M."/>
            <person name="Davidsen T.M."/>
            <person name="Wayne K.J."/>
            <person name="Tettelin H."/>
            <person name="Glass J.I."/>
            <person name="Rusch D."/>
            <person name="Podicherti R."/>
            <person name="Tsui H.-C.T."/>
            <person name="Winkler M.E."/>
        </authorList>
    </citation>
    <scope>NUCLEOTIDE SEQUENCE</scope>
</reference>